<comment type="caution">
    <text evidence="1">The sequence shown here is derived from an EMBL/GenBank/DDBJ whole genome shotgun (WGS) entry which is preliminary data.</text>
</comment>
<dbReference type="EMBL" id="JANAKD010000114">
    <property type="protein sequence ID" value="KAJ3497390.1"/>
    <property type="molecule type" value="Genomic_DNA"/>
</dbReference>
<keyword evidence="2" id="KW-1185">Reference proteome</keyword>
<proteinExistence type="predicted"/>
<organism evidence="1 2">
    <name type="scientific">Lecanicillium saksenae</name>
    <dbReference type="NCBI Taxonomy" id="468837"/>
    <lineage>
        <taxon>Eukaryota</taxon>
        <taxon>Fungi</taxon>
        <taxon>Dikarya</taxon>
        <taxon>Ascomycota</taxon>
        <taxon>Pezizomycotina</taxon>
        <taxon>Sordariomycetes</taxon>
        <taxon>Hypocreomycetidae</taxon>
        <taxon>Hypocreales</taxon>
        <taxon>Cordycipitaceae</taxon>
        <taxon>Lecanicillium</taxon>
    </lineage>
</organism>
<sequence length="171" mass="18159">MKFTLVAIALASTASAICHNSIACLTGGDEMCGKVCVRQGNPNGGRCAPRDGCPGFSICACYPKKRDDGAPAVDGEQQLWDDEVKTMIAPYVDEADLDKPEVRDNAVEAALRDIEEDSSDVQARSALTTRSTCCSLLPPFSGLCCDDHCTYIGKPGGQCQDKGHGDVCYCN</sequence>
<reference evidence="1" key="1">
    <citation type="submission" date="2022-07" db="EMBL/GenBank/DDBJ databases">
        <title>Genome Sequence of Lecanicillium saksenae.</title>
        <authorList>
            <person name="Buettner E."/>
        </authorList>
    </citation>
    <scope>NUCLEOTIDE SEQUENCE</scope>
    <source>
        <strain evidence="1">VT-O1</strain>
    </source>
</reference>
<evidence type="ECO:0000313" key="1">
    <source>
        <dbReference type="EMBL" id="KAJ3497390.1"/>
    </source>
</evidence>
<gene>
    <name evidence="1" type="ORF">NLG97_g1950</name>
</gene>
<evidence type="ECO:0000313" key="2">
    <source>
        <dbReference type="Proteomes" id="UP001148737"/>
    </source>
</evidence>
<protein>
    <submittedName>
        <fullName evidence="1">Uncharacterized protein</fullName>
    </submittedName>
</protein>
<dbReference type="Proteomes" id="UP001148737">
    <property type="component" value="Unassembled WGS sequence"/>
</dbReference>
<name>A0ACC1R6E7_9HYPO</name>
<accession>A0ACC1R6E7</accession>